<keyword evidence="2" id="KW-0678">Repressor</keyword>
<dbReference type="CDD" id="cd04301">
    <property type="entry name" value="NAT_SF"/>
    <property type="match status" value="1"/>
</dbReference>
<evidence type="ECO:0000259" key="7">
    <source>
        <dbReference type="PROSITE" id="PS51186"/>
    </source>
</evidence>
<dbReference type="Gene3D" id="3.40.630.30">
    <property type="match status" value="1"/>
</dbReference>
<evidence type="ECO:0000256" key="1">
    <source>
        <dbReference type="ARBA" id="ARBA00009342"/>
    </source>
</evidence>
<dbReference type="SUPFAM" id="SSF55729">
    <property type="entry name" value="Acyl-CoA N-acyltransferases (Nat)"/>
    <property type="match status" value="1"/>
</dbReference>
<feature type="domain" description="N-acetyltransferase" evidence="7">
    <location>
        <begin position="10"/>
        <end position="164"/>
    </location>
</feature>
<evidence type="ECO:0000256" key="5">
    <source>
        <dbReference type="ARBA" id="ARBA00023315"/>
    </source>
</evidence>
<dbReference type="PANTHER" id="PTHR36449:SF1">
    <property type="entry name" value="ACETYLTRANSFERASE"/>
    <property type="match status" value="1"/>
</dbReference>
<keyword evidence="4 8" id="KW-0808">Transferase</keyword>
<evidence type="ECO:0000256" key="2">
    <source>
        <dbReference type="ARBA" id="ARBA00022491"/>
    </source>
</evidence>
<dbReference type="GO" id="GO:0016747">
    <property type="term" value="F:acyltransferase activity, transferring groups other than amino-acyl groups"/>
    <property type="evidence" value="ECO:0007669"/>
    <property type="project" value="InterPro"/>
</dbReference>
<evidence type="ECO:0000256" key="3">
    <source>
        <dbReference type="ARBA" id="ARBA00022649"/>
    </source>
</evidence>
<protein>
    <submittedName>
        <fullName evidence="8">N-acetyltransferase</fullName>
    </submittedName>
</protein>
<gene>
    <name evidence="8" type="ORF">B5J94_05260</name>
</gene>
<evidence type="ECO:0000256" key="4">
    <source>
        <dbReference type="ARBA" id="ARBA00022679"/>
    </source>
</evidence>
<organism evidence="8 9">
    <name type="scientific">Moraxella lacunata</name>
    <dbReference type="NCBI Taxonomy" id="477"/>
    <lineage>
        <taxon>Bacteria</taxon>
        <taxon>Pseudomonadati</taxon>
        <taxon>Pseudomonadota</taxon>
        <taxon>Gammaproteobacteria</taxon>
        <taxon>Moraxellales</taxon>
        <taxon>Moraxellaceae</taxon>
        <taxon>Moraxella</taxon>
    </lineage>
</organism>
<sequence>MNLINRKYSLIFEPLNKNHDRSLFDCGNDILNRFIKQLASQIIKRQEAVIYVSHKNGRVIGFYTLSADKIQKSDSPDELKNQSPHTAVPCILIGRLAVDKNYQGMGIGIDLLAHALRRVKRTAELIGVAFVIVDAKDEQAKSFYQSYRFFELQNAPLRMAFPVSKIEREE</sequence>
<dbReference type="Pfam" id="PF13508">
    <property type="entry name" value="Acetyltransf_7"/>
    <property type="match status" value="1"/>
</dbReference>
<dbReference type="InterPro" id="IPR000182">
    <property type="entry name" value="GNAT_dom"/>
</dbReference>
<dbReference type="EMBL" id="MXAN01000033">
    <property type="protein sequence ID" value="OPH37769.1"/>
    <property type="molecule type" value="Genomic_DNA"/>
</dbReference>
<dbReference type="Proteomes" id="UP000191025">
    <property type="component" value="Unassembled WGS sequence"/>
</dbReference>
<dbReference type="PROSITE" id="PS51186">
    <property type="entry name" value="GNAT"/>
    <property type="match status" value="1"/>
</dbReference>
<evidence type="ECO:0000256" key="6">
    <source>
        <dbReference type="ARBA" id="ARBA00049880"/>
    </source>
</evidence>
<evidence type="ECO:0000313" key="9">
    <source>
        <dbReference type="Proteomes" id="UP000191025"/>
    </source>
</evidence>
<dbReference type="AlphaFoldDB" id="A0A1V4GYM6"/>
<dbReference type="PANTHER" id="PTHR36449">
    <property type="entry name" value="ACETYLTRANSFERASE-RELATED"/>
    <property type="match status" value="1"/>
</dbReference>
<accession>A0A1V4GYM6</accession>
<keyword evidence="5" id="KW-0012">Acyltransferase</keyword>
<comment type="catalytic activity">
    <reaction evidence="6">
        <text>glycyl-tRNA(Gly) + acetyl-CoA = N-acetylglycyl-tRNA(Gly) + CoA + H(+)</text>
        <dbReference type="Rhea" id="RHEA:81867"/>
        <dbReference type="Rhea" id="RHEA-COMP:9683"/>
        <dbReference type="Rhea" id="RHEA-COMP:19766"/>
        <dbReference type="ChEBI" id="CHEBI:15378"/>
        <dbReference type="ChEBI" id="CHEBI:57287"/>
        <dbReference type="ChEBI" id="CHEBI:57288"/>
        <dbReference type="ChEBI" id="CHEBI:78522"/>
        <dbReference type="ChEBI" id="CHEBI:232036"/>
    </reaction>
</comment>
<comment type="caution">
    <text evidence="8">The sequence shown here is derived from an EMBL/GenBank/DDBJ whole genome shotgun (WGS) entry which is preliminary data.</text>
</comment>
<evidence type="ECO:0000313" key="8">
    <source>
        <dbReference type="EMBL" id="OPH37769.1"/>
    </source>
</evidence>
<dbReference type="InterPro" id="IPR016181">
    <property type="entry name" value="Acyl_CoA_acyltransferase"/>
</dbReference>
<comment type="similarity">
    <text evidence="1">Belongs to the acetyltransferase family. GNAT subfamily.</text>
</comment>
<reference evidence="9" key="1">
    <citation type="submission" date="2017-03" db="EMBL/GenBank/DDBJ databases">
        <title>Draft genome sequence of Moraxella equi CCUG 4950T type strain.</title>
        <authorList>
            <person name="Salva-Serra F."/>
            <person name="Engstrom-Jakobsson H."/>
            <person name="Thorell K."/>
            <person name="Jaen-Luchoro D."/>
            <person name="Gonzales-Siles L."/>
            <person name="Karlsson R."/>
            <person name="Yazdan S."/>
            <person name="Boulund F."/>
            <person name="Johnning A."/>
            <person name="Engstrand L."/>
            <person name="Kristiansson E."/>
            <person name="Moore E."/>
        </authorList>
    </citation>
    <scope>NUCLEOTIDE SEQUENCE [LARGE SCALE GENOMIC DNA]</scope>
    <source>
        <strain evidence="9">CCUG 4441</strain>
    </source>
</reference>
<name>A0A1V4GYM6_MORLA</name>
<proteinExistence type="inferred from homology"/>
<keyword evidence="3" id="KW-1277">Toxin-antitoxin system</keyword>